<gene>
    <name evidence="2" type="ORF">NRO40_10570</name>
</gene>
<evidence type="ECO:0000256" key="1">
    <source>
        <dbReference type="SAM" id="SignalP"/>
    </source>
</evidence>
<protein>
    <submittedName>
        <fullName evidence="2">Uncharacterized protein</fullName>
    </submittedName>
</protein>
<dbReference type="PROSITE" id="PS51318">
    <property type="entry name" value="TAT"/>
    <property type="match status" value="1"/>
</dbReference>
<dbReference type="InterPro" id="IPR006311">
    <property type="entry name" value="TAT_signal"/>
</dbReference>
<evidence type="ECO:0000313" key="2">
    <source>
        <dbReference type="EMBL" id="UUS31237.1"/>
    </source>
</evidence>
<name>A0ABY5N5K2_9ACTN</name>
<dbReference type="PROSITE" id="PS51257">
    <property type="entry name" value="PROKAR_LIPOPROTEIN"/>
    <property type="match status" value="1"/>
</dbReference>
<keyword evidence="1" id="KW-0732">Signal</keyword>
<reference evidence="2" key="1">
    <citation type="submission" date="2022-08" db="EMBL/GenBank/DDBJ databases">
        <title>Streptomyces changanensis sp. nov., an actinomycete isolated from soil.</title>
        <authorList>
            <person name="Wu H."/>
            <person name="Han L."/>
        </authorList>
    </citation>
    <scope>NUCLEOTIDE SEQUENCE</scope>
    <source>
        <strain evidence="2">HL-66</strain>
    </source>
</reference>
<evidence type="ECO:0000313" key="3">
    <source>
        <dbReference type="Proteomes" id="UP001060150"/>
    </source>
</evidence>
<dbReference type="EMBL" id="CP102332">
    <property type="protein sequence ID" value="UUS31237.1"/>
    <property type="molecule type" value="Genomic_DNA"/>
</dbReference>
<sequence length="48" mass="4580">MGRRSLLLGTAALGATGALAAAGCARVPSGDASARLRSQGTVRLGIAG</sequence>
<feature type="chain" id="PRO_5047429838" evidence="1">
    <location>
        <begin position="21"/>
        <end position="48"/>
    </location>
</feature>
<keyword evidence="3" id="KW-1185">Reference proteome</keyword>
<proteinExistence type="predicted"/>
<dbReference type="RefSeq" id="WP_232791218.1">
    <property type="nucleotide sequence ID" value="NZ_CP102332.1"/>
</dbReference>
<organism evidence="2 3">
    <name type="scientific">Streptomyces changanensis</name>
    <dbReference type="NCBI Taxonomy" id="2964669"/>
    <lineage>
        <taxon>Bacteria</taxon>
        <taxon>Bacillati</taxon>
        <taxon>Actinomycetota</taxon>
        <taxon>Actinomycetes</taxon>
        <taxon>Kitasatosporales</taxon>
        <taxon>Streptomycetaceae</taxon>
        <taxon>Streptomyces</taxon>
    </lineage>
</organism>
<feature type="signal peptide" evidence="1">
    <location>
        <begin position="1"/>
        <end position="20"/>
    </location>
</feature>
<dbReference type="Proteomes" id="UP001060150">
    <property type="component" value="Chromosome"/>
</dbReference>
<accession>A0ABY5N5K2</accession>